<evidence type="ECO:0000313" key="2">
    <source>
        <dbReference type="EMBL" id="AAP03365.1"/>
    </source>
</evidence>
<name>Q84R89_ORYSJ</name>
<sequence>MPRPLGGAAAAADRLGSAAAAADGLGGSASVMATLCRIRDMESGRGLGGVGTRLGTPGQGASSQGDEAGGDAPSPNFRAPSPQCAVARRRGVEA</sequence>
<feature type="region of interest" description="Disordered" evidence="1">
    <location>
        <begin position="43"/>
        <end position="94"/>
    </location>
</feature>
<dbReference type="Proteomes" id="UP000000763">
    <property type="component" value="Chromosome 3"/>
</dbReference>
<evidence type="ECO:0000313" key="3">
    <source>
        <dbReference type="Proteomes" id="UP000000763"/>
    </source>
</evidence>
<organism evidence="2 3">
    <name type="scientific">Oryza sativa subsp. japonica</name>
    <name type="common">Rice</name>
    <dbReference type="NCBI Taxonomy" id="39947"/>
    <lineage>
        <taxon>Eukaryota</taxon>
        <taxon>Viridiplantae</taxon>
        <taxon>Streptophyta</taxon>
        <taxon>Embryophyta</taxon>
        <taxon>Tracheophyta</taxon>
        <taxon>Spermatophyta</taxon>
        <taxon>Magnoliopsida</taxon>
        <taxon>Liliopsida</taxon>
        <taxon>Poales</taxon>
        <taxon>Poaceae</taxon>
        <taxon>BOP clade</taxon>
        <taxon>Oryzoideae</taxon>
        <taxon>Oryzeae</taxon>
        <taxon>Oryzinae</taxon>
        <taxon>Oryza</taxon>
        <taxon>Oryza sativa</taxon>
    </lineage>
</organism>
<protein>
    <submittedName>
        <fullName evidence="2">Uncharacterized protein</fullName>
    </submittedName>
</protein>
<evidence type="ECO:0000256" key="1">
    <source>
        <dbReference type="SAM" id="MobiDB-lite"/>
    </source>
</evidence>
<reference evidence="3" key="1">
    <citation type="journal article" date="2005" name="Nature">
        <title>The map-based sequence of the rice genome.</title>
        <authorList>
            <consortium name="International rice genome sequencing project (IRGSP)"/>
            <person name="Matsumoto T."/>
            <person name="Wu J."/>
            <person name="Kanamori H."/>
            <person name="Katayose Y."/>
            <person name="Fujisawa M."/>
            <person name="Namiki N."/>
            <person name="Mizuno H."/>
            <person name="Yamamoto K."/>
            <person name="Antonio B.A."/>
            <person name="Baba T."/>
            <person name="Sakata K."/>
            <person name="Nagamura Y."/>
            <person name="Aoki H."/>
            <person name="Arikawa K."/>
            <person name="Arita K."/>
            <person name="Bito T."/>
            <person name="Chiden Y."/>
            <person name="Fujitsuka N."/>
            <person name="Fukunaka R."/>
            <person name="Hamada M."/>
            <person name="Harada C."/>
            <person name="Hayashi A."/>
            <person name="Hijishita S."/>
            <person name="Honda M."/>
            <person name="Hosokawa S."/>
            <person name="Ichikawa Y."/>
            <person name="Idonuma A."/>
            <person name="Iijima M."/>
            <person name="Ikeda M."/>
            <person name="Ikeno M."/>
            <person name="Ito K."/>
            <person name="Ito S."/>
            <person name="Ito T."/>
            <person name="Ito Y."/>
            <person name="Ito Y."/>
            <person name="Iwabuchi A."/>
            <person name="Kamiya K."/>
            <person name="Karasawa W."/>
            <person name="Kurita K."/>
            <person name="Katagiri S."/>
            <person name="Kikuta A."/>
            <person name="Kobayashi H."/>
            <person name="Kobayashi N."/>
            <person name="Machita K."/>
            <person name="Maehara T."/>
            <person name="Masukawa M."/>
            <person name="Mizubayashi T."/>
            <person name="Mukai Y."/>
            <person name="Nagasaki H."/>
            <person name="Nagata Y."/>
            <person name="Naito S."/>
            <person name="Nakashima M."/>
            <person name="Nakama Y."/>
            <person name="Nakamichi Y."/>
            <person name="Nakamura M."/>
            <person name="Meguro A."/>
            <person name="Negishi M."/>
            <person name="Ohta I."/>
            <person name="Ohta T."/>
            <person name="Okamoto M."/>
            <person name="Ono N."/>
            <person name="Saji S."/>
            <person name="Sakaguchi M."/>
            <person name="Sakai K."/>
            <person name="Shibata M."/>
            <person name="Shimokawa T."/>
            <person name="Song J."/>
            <person name="Takazaki Y."/>
            <person name="Terasawa K."/>
            <person name="Tsugane M."/>
            <person name="Tsuji K."/>
            <person name="Ueda S."/>
            <person name="Waki K."/>
            <person name="Yamagata H."/>
            <person name="Yamamoto M."/>
            <person name="Yamamoto S."/>
            <person name="Yamane H."/>
            <person name="Yoshiki S."/>
            <person name="Yoshihara R."/>
            <person name="Yukawa K."/>
            <person name="Zhong H."/>
            <person name="Yano M."/>
            <person name="Yuan Q."/>
            <person name="Ouyang S."/>
            <person name="Liu J."/>
            <person name="Jones K.M."/>
            <person name="Gansberger K."/>
            <person name="Moffat K."/>
            <person name="Hill J."/>
            <person name="Bera J."/>
            <person name="Fadrosh D."/>
            <person name="Jin S."/>
            <person name="Johri S."/>
            <person name="Kim M."/>
            <person name="Overton L."/>
            <person name="Reardon M."/>
            <person name="Tsitrin T."/>
            <person name="Vuong H."/>
            <person name="Weaver B."/>
            <person name="Ciecko A."/>
            <person name="Tallon L."/>
            <person name="Jackson J."/>
            <person name="Pai G."/>
            <person name="Aken S.V."/>
            <person name="Utterback T."/>
            <person name="Reidmuller S."/>
            <person name="Feldblyum T."/>
            <person name="Hsiao J."/>
            <person name="Zismann V."/>
            <person name="Iobst S."/>
            <person name="de Vazeille A.R."/>
            <person name="Buell C.R."/>
            <person name="Ying K."/>
            <person name="Li Y."/>
            <person name="Lu T."/>
            <person name="Huang Y."/>
            <person name="Zhao Q."/>
            <person name="Feng Q."/>
            <person name="Zhang L."/>
            <person name="Zhu J."/>
            <person name="Weng Q."/>
            <person name="Mu J."/>
            <person name="Lu Y."/>
            <person name="Fan D."/>
            <person name="Liu Y."/>
            <person name="Guan J."/>
            <person name="Zhang Y."/>
            <person name="Yu S."/>
            <person name="Liu X."/>
            <person name="Zhang Y."/>
            <person name="Hong G."/>
            <person name="Han B."/>
            <person name="Choisne N."/>
            <person name="Demange N."/>
            <person name="Orjeda G."/>
            <person name="Samain S."/>
            <person name="Cattolico L."/>
            <person name="Pelletier E."/>
            <person name="Couloux A."/>
            <person name="Segurens B."/>
            <person name="Wincker P."/>
            <person name="D'Hont A."/>
            <person name="Scarpelli C."/>
            <person name="Weissenbach J."/>
            <person name="Salanoubat M."/>
            <person name="Quetier F."/>
            <person name="Yu Y."/>
            <person name="Kim H.R."/>
            <person name="Rambo T."/>
            <person name="Currie J."/>
            <person name="Collura K."/>
            <person name="Luo M."/>
            <person name="Yang T."/>
            <person name="Ammiraju J.S.S."/>
            <person name="Engler F."/>
            <person name="Soderlund C."/>
            <person name="Wing R.A."/>
            <person name="Palmer L.E."/>
            <person name="de la Bastide M."/>
            <person name="Spiegel L."/>
            <person name="Nascimento L."/>
            <person name="Zutavern T."/>
            <person name="O'Shaughnessy A."/>
            <person name="Dike S."/>
            <person name="Dedhia N."/>
            <person name="Preston R."/>
            <person name="Balija V."/>
            <person name="McCombie W.R."/>
            <person name="Chow T."/>
            <person name="Chen H."/>
            <person name="Chung M."/>
            <person name="Chen C."/>
            <person name="Shaw J."/>
            <person name="Wu H."/>
            <person name="Hsiao K."/>
            <person name="Chao Y."/>
            <person name="Chu M."/>
            <person name="Cheng C."/>
            <person name="Hour A."/>
            <person name="Lee P."/>
            <person name="Lin S."/>
            <person name="Lin Y."/>
            <person name="Liou J."/>
            <person name="Liu S."/>
            <person name="Hsing Y."/>
            <person name="Raghuvanshi S."/>
            <person name="Mohanty A."/>
            <person name="Bharti A.K."/>
            <person name="Gaur A."/>
            <person name="Gupta V."/>
            <person name="Kumar D."/>
            <person name="Ravi V."/>
            <person name="Vij S."/>
            <person name="Kapur A."/>
            <person name="Khurana P."/>
            <person name="Khurana P."/>
            <person name="Khurana J.P."/>
            <person name="Tyagi A.K."/>
            <person name="Gaikwad K."/>
            <person name="Singh A."/>
            <person name="Dalal V."/>
            <person name="Srivastava S."/>
            <person name="Dixit A."/>
            <person name="Pal A.K."/>
            <person name="Ghazi I.A."/>
            <person name="Yadav M."/>
            <person name="Pandit A."/>
            <person name="Bhargava A."/>
            <person name="Sureshbabu K."/>
            <person name="Batra K."/>
            <person name="Sharma T.R."/>
            <person name="Mohapatra T."/>
            <person name="Singh N.K."/>
            <person name="Messing J."/>
            <person name="Nelson A.B."/>
            <person name="Fuks G."/>
            <person name="Kavchok S."/>
            <person name="Keizer G."/>
            <person name="Linton E."/>
            <person name="Llaca V."/>
            <person name="Song R."/>
            <person name="Tanyolac B."/>
            <person name="Young S."/>
            <person name="Ho-Il K."/>
            <person name="Hahn J.H."/>
            <person name="Sangsakoo G."/>
            <person name="Vanavichit A."/>
            <person name="de Mattos Luiz.A.T."/>
            <person name="Zimmer P.D."/>
            <person name="Malone G."/>
            <person name="Dellagostin O."/>
            <person name="de Oliveira A.C."/>
            <person name="Bevan M."/>
            <person name="Bancroft I."/>
            <person name="Minx P."/>
            <person name="Cordum H."/>
            <person name="Wilson R."/>
            <person name="Cheng Z."/>
            <person name="Jin W."/>
            <person name="Jiang J."/>
            <person name="Leong S.A."/>
            <person name="Iwama H."/>
            <person name="Gojobori T."/>
            <person name="Itoh T."/>
            <person name="Niimura Y."/>
            <person name="Fujii Y."/>
            <person name="Habara T."/>
            <person name="Sakai H."/>
            <person name="Sato Y."/>
            <person name="Wilson G."/>
            <person name="Kumar K."/>
            <person name="McCouch S."/>
            <person name="Juretic N."/>
            <person name="Hoen D."/>
            <person name="Wright S."/>
            <person name="Bruskiewich R."/>
            <person name="Bureau T."/>
            <person name="Miyao A."/>
            <person name="Hirochika H."/>
            <person name="Nishikawa T."/>
            <person name="Kadowaki K."/>
            <person name="Sugiura M."/>
            <person name="Burr B."/>
            <person name="Sasaki T."/>
        </authorList>
    </citation>
    <scope>NUCLEOTIDE SEQUENCE [LARGE SCALE GENOMIC DNA]</scope>
    <source>
        <strain evidence="3">cv. Nipponbare</strain>
    </source>
</reference>
<dbReference type="EMBL" id="AC118134">
    <property type="protein sequence ID" value="AAP03365.1"/>
    <property type="molecule type" value="Genomic_DNA"/>
</dbReference>
<gene>
    <name evidence="2" type="primary">OSJNBb0041J20.8</name>
</gene>
<proteinExistence type="predicted"/>
<reference evidence="3" key="2">
    <citation type="journal article" date="2008" name="Nucleic Acids Res.">
        <title>The rice annotation project database (RAP-DB): 2008 update.</title>
        <authorList>
            <consortium name="The rice annotation project (RAP)"/>
        </authorList>
    </citation>
    <scope>GENOME REANNOTATION</scope>
    <source>
        <strain evidence="3">cv. Nipponbare</strain>
    </source>
</reference>
<accession>Q84R89</accession>
<dbReference type="AlphaFoldDB" id="Q84R89"/>